<keyword evidence="1 2" id="KW-0732">Signal</keyword>
<protein>
    <recommendedName>
        <fullName evidence="7">Galactose oxidase-like Early set domain-containing protein</fullName>
    </recommendedName>
</protein>
<dbReference type="EMBL" id="VAHF01000005">
    <property type="protein sequence ID" value="TXG62016.1"/>
    <property type="molecule type" value="Genomic_DNA"/>
</dbReference>
<dbReference type="InterPro" id="IPR015202">
    <property type="entry name" value="GO-like_E_set"/>
</dbReference>
<evidence type="ECO:0000256" key="2">
    <source>
        <dbReference type="SAM" id="SignalP"/>
    </source>
</evidence>
<dbReference type="PANTHER" id="PTHR32208">
    <property type="entry name" value="SECRETED PROTEIN-RELATED"/>
    <property type="match status" value="1"/>
</dbReference>
<gene>
    <name evidence="5" type="ORF">EZV62_013379</name>
</gene>
<evidence type="ECO:0000259" key="4">
    <source>
        <dbReference type="Pfam" id="PF09118"/>
    </source>
</evidence>
<proteinExistence type="predicted"/>
<feature type="domain" description="Glyoxal oxidase N-terminal" evidence="3">
    <location>
        <begin position="67"/>
        <end position="455"/>
    </location>
</feature>
<dbReference type="Pfam" id="PF09118">
    <property type="entry name" value="GO-like_E_set"/>
    <property type="match status" value="1"/>
</dbReference>
<evidence type="ECO:0000313" key="6">
    <source>
        <dbReference type="Proteomes" id="UP000323000"/>
    </source>
</evidence>
<dbReference type="Pfam" id="PF07250">
    <property type="entry name" value="Glyoxal_oxid_N"/>
    <property type="match status" value="1"/>
</dbReference>
<dbReference type="Gene3D" id="2.130.10.80">
    <property type="entry name" value="Galactose oxidase/kelch, beta-propeller"/>
    <property type="match status" value="1"/>
</dbReference>
<reference evidence="6" key="1">
    <citation type="journal article" date="2019" name="Gigascience">
        <title>De novo genome assembly of the endangered Acer yangbiense, a plant species with extremely small populations endemic to Yunnan Province, China.</title>
        <authorList>
            <person name="Yang J."/>
            <person name="Wariss H.M."/>
            <person name="Tao L."/>
            <person name="Zhang R."/>
            <person name="Yun Q."/>
            <person name="Hollingsworth P."/>
            <person name="Dao Z."/>
            <person name="Luo G."/>
            <person name="Guo H."/>
            <person name="Ma Y."/>
            <person name="Sun W."/>
        </authorList>
    </citation>
    <scope>NUCLEOTIDE SEQUENCE [LARGE SCALE GENOMIC DNA]</scope>
    <source>
        <strain evidence="6">cv. Malutang</strain>
    </source>
</reference>
<evidence type="ECO:0000313" key="5">
    <source>
        <dbReference type="EMBL" id="TXG62016.1"/>
    </source>
</evidence>
<dbReference type="Gene3D" id="2.60.40.10">
    <property type="entry name" value="Immunoglobulins"/>
    <property type="match status" value="1"/>
</dbReference>
<feature type="chain" id="PRO_5023091812" description="Galactose oxidase-like Early set domain-containing protein" evidence="2">
    <location>
        <begin position="20"/>
        <end position="571"/>
    </location>
</feature>
<feature type="signal peptide" evidence="2">
    <location>
        <begin position="1"/>
        <end position="19"/>
    </location>
</feature>
<dbReference type="SUPFAM" id="SSF50965">
    <property type="entry name" value="Galactose oxidase, central domain"/>
    <property type="match status" value="1"/>
</dbReference>
<dbReference type="InterPro" id="IPR009880">
    <property type="entry name" value="Glyoxal_oxidase_N"/>
</dbReference>
<sequence>MACLIKPLLLLPLSFWVYSTFLHDLWHTQNSSLTASIIGGCHGGYGGSSARGGWWELASENSGVSAMHMFIFPNTDKAIMFDGIVFGKSQIQLPPATRILGRKIKTNAYLWAHAVEFDIDSAAIRPLKILTDTWASAGGLSANGTFVLSGGWSDGRRTLRYLSGCSTCNWEEFTGALAGKRWYSTQQILPDGSFIVVGGRQMFNYEYVPNNGVSSRKNYQLPFLHETTDPEENNLYPFVFLSTDGNLFIFTNNRSILLNPTINKIIREFPILPGGSRNYPSSAMSALLPIKLHDPNPNVIKAEVLICGGAKHEAANLASKGIFVDALKDCGRIDITNPSATWQKSMMPSPRVMGDMLLLPTGDVLMINGAKKGIAGWGFADDPNTTPVLYKPENRKTQQFIELTATTIPRMSHSTSTVLPDGKILVAGSNPNYNYNFTNVKYPTELRVEKFYPPYLDPLLVSNRPFIILNFRGKTVNYGQNFVIEFKLKKLEVSLVHLKVTMYAPPFTTHGFSMGQRLLEMAIEKLINVGPEIFQVSVMAPPTATIAPPSYYLVFVVHSGVPSPGVWVQIR</sequence>
<comment type="caution">
    <text evidence="5">The sequence shown here is derived from an EMBL/GenBank/DDBJ whole genome shotgun (WGS) entry which is preliminary data.</text>
</comment>
<evidence type="ECO:0008006" key="7">
    <source>
        <dbReference type="Google" id="ProtNLM"/>
    </source>
</evidence>
<feature type="domain" description="Galactose oxidase-like Early set" evidence="4">
    <location>
        <begin position="468"/>
        <end position="570"/>
    </location>
</feature>
<dbReference type="SUPFAM" id="SSF81296">
    <property type="entry name" value="E set domains"/>
    <property type="match status" value="1"/>
</dbReference>
<dbReference type="Proteomes" id="UP000323000">
    <property type="component" value="Chromosome 5"/>
</dbReference>
<dbReference type="AlphaFoldDB" id="A0A5C7I005"/>
<dbReference type="OrthoDB" id="2019572at2759"/>
<dbReference type="InterPro" id="IPR011043">
    <property type="entry name" value="Gal_Oxase/kelch_b-propeller"/>
</dbReference>
<dbReference type="CDD" id="cd02851">
    <property type="entry name" value="E_set_GO_C"/>
    <property type="match status" value="1"/>
</dbReference>
<dbReference type="InterPro" id="IPR014756">
    <property type="entry name" value="Ig_E-set"/>
</dbReference>
<evidence type="ECO:0000256" key="1">
    <source>
        <dbReference type="ARBA" id="ARBA00022729"/>
    </source>
</evidence>
<dbReference type="InterPro" id="IPR037293">
    <property type="entry name" value="Gal_Oxidase_central_sf"/>
</dbReference>
<accession>A0A5C7I005</accession>
<organism evidence="5 6">
    <name type="scientific">Acer yangbiense</name>
    <dbReference type="NCBI Taxonomy" id="1000413"/>
    <lineage>
        <taxon>Eukaryota</taxon>
        <taxon>Viridiplantae</taxon>
        <taxon>Streptophyta</taxon>
        <taxon>Embryophyta</taxon>
        <taxon>Tracheophyta</taxon>
        <taxon>Spermatophyta</taxon>
        <taxon>Magnoliopsida</taxon>
        <taxon>eudicotyledons</taxon>
        <taxon>Gunneridae</taxon>
        <taxon>Pentapetalae</taxon>
        <taxon>rosids</taxon>
        <taxon>malvids</taxon>
        <taxon>Sapindales</taxon>
        <taxon>Sapindaceae</taxon>
        <taxon>Hippocastanoideae</taxon>
        <taxon>Acereae</taxon>
        <taxon>Acer</taxon>
    </lineage>
</organism>
<name>A0A5C7I005_9ROSI</name>
<dbReference type="InterPro" id="IPR013783">
    <property type="entry name" value="Ig-like_fold"/>
</dbReference>
<dbReference type="PANTHER" id="PTHR32208:SF103">
    <property type="entry name" value="GALACTOSE OXIDASE-LIKE EARLY SET DOMAIN-CONTAINING PROTEIN"/>
    <property type="match status" value="1"/>
</dbReference>
<keyword evidence="6" id="KW-1185">Reference proteome</keyword>
<evidence type="ECO:0000259" key="3">
    <source>
        <dbReference type="Pfam" id="PF07250"/>
    </source>
</evidence>